<feature type="region of interest" description="Disordered" evidence="1">
    <location>
        <begin position="41"/>
        <end position="66"/>
    </location>
</feature>
<organism evidence="2 3">
    <name type="scientific">Bradyrhizobium lablabi</name>
    <dbReference type="NCBI Taxonomy" id="722472"/>
    <lineage>
        <taxon>Bacteria</taxon>
        <taxon>Pseudomonadati</taxon>
        <taxon>Pseudomonadota</taxon>
        <taxon>Alphaproteobacteria</taxon>
        <taxon>Hyphomicrobiales</taxon>
        <taxon>Nitrobacteraceae</taxon>
        <taxon>Bradyrhizobium</taxon>
    </lineage>
</organism>
<protein>
    <submittedName>
        <fullName evidence="2">Uncharacterized protein</fullName>
    </submittedName>
</protein>
<dbReference type="AlphaFoldDB" id="A0A0R3NAF1"/>
<comment type="caution">
    <text evidence="2">The sequence shown here is derived from an EMBL/GenBank/DDBJ whole genome shotgun (WGS) entry which is preliminary data.</text>
</comment>
<sequence length="66" mass="7741">MLRCLRTTLKTIHRAIAAAKIRRLRNELRLHAATRVNRALPRQPDADVHGDRLPRQPLHLGEKWDF</sequence>
<accession>A0A0R3NAF1</accession>
<dbReference type="EMBL" id="LLYB01000041">
    <property type="protein sequence ID" value="KRR26933.1"/>
    <property type="molecule type" value="Genomic_DNA"/>
</dbReference>
<evidence type="ECO:0000256" key="1">
    <source>
        <dbReference type="SAM" id="MobiDB-lite"/>
    </source>
</evidence>
<dbReference type="Proteomes" id="UP000051660">
    <property type="component" value="Unassembled WGS sequence"/>
</dbReference>
<feature type="compositionally biased region" description="Basic and acidic residues" evidence="1">
    <location>
        <begin position="44"/>
        <end position="66"/>
    </location>
</feature>
<reference evidence="2 3" key="1">
    <citation type="submission" date="2014-03" db="EMBL/GenBank/DDBJ databases">
        <title>Bradyrhizobium valentinum sp. nov., isolated from effective nodules of Lupinus mariae-josephae, a lupine endemic of basic-lime soils in Eastern Spain.</title>
        <authorList>
            <person name="Duran D."/>
            <person name="Rey L."/>
            <person name="Navarro A."/>
            <person name="Busquets A."/>
            <person name="Imperial J."/>
            <person name="Ruiz-Argueso T."/>
        </authorList>
    </citation>
    <scope>NUCLEOTIDE SEQUENCE [LARGE SCALE GENOMIC DNA]</scope>
    <source>
        <strain evidence="2 3">CCBAU 23086</strain>
    </source>
</reference>
<evidence type="ECO:0000313" key="2">
    <source>
        <dbReference type="EMBL" id="KRR26933.1"/>
    </source>
</evidence>
<name>A0A0R3NAF1_9BRAD</name>
<gene>
    <name evidence="2" type="ORF">CQ14_30225</name>
</gene>
<evidence type="ECO:0000313" key="3">
    <source>
        <dbReference type="Proteomes" id="UP000051660"/>
    </source>
</evidence>
<proteinExistence type="predicted"/>